<protein>
    <recommendedName>
        <fullName evidence="2">Peptidase S1 domain-containing protein</fullName>
    </recommendedName>
</protein>
<reference evidence="3" key="3">
    <citation type="submission" date="2025-09" db="UniProtKB">
        <authorList>
            <consortium name="Ensembl"/>
        </authorList>
    </citation>
    <scope>IDENTIFICATION</scope>
</reference>
<dbReference type="CDD" id="cd00190">
    <property type="entry name" value="Tryp_SPc"/>
    <property type="match status" value="1"/>
</dbReference>
<dbReference type="PROSITE" id="PS50240">
    <property type="entry name" value="TRYPSIN_DOM"/>
    <property type="match status" value="1"/>
</dbReference>
<dbReference type="PANTHER" id="PTHR24252">
    <property type="entry name" value="ACROSIN-RELATED"/>
    <property type="match status" value="1"/>
</dbReference>
<reference evidence="3" key="2">
    <citation type="submission" date="2025-08" db="UniProtKB">
        <authorList>
            <consortium name="Ensembl"/>
        </authorList>
    </citation>
    <scope>IDENTIFICATION</scope>
</reference>
<dbReference type="Gene3D" id="2.40.10.10">
    <property type="entry name" value="Trypsin-like serine proteases"/>
    <property type="match status" value="2"/>
</dbReference>
<dbReference type="InterPro" id="IPR009003">
    <property type="entry name" value="Peptidase_S1_PA"/>
</dbReference>
<dbReference type="InterPro" id="IPR001254">
    <property type="entry name" value="Trypsin_dom"/>
</dbReference>
<dbReference type="PANTHER" id="PTHR24252:SF20">
    <property type="entry name" value="LOW QUALITY PROTEIN: TRANSMEMBRANE PROTEASE SERINE 6"/>
    <property type="match status" value="1"/>
</dbReference>
<feature type="domain" description="Peptidase S1" evidence="2">
    <location>
        <begin position="1"/>
        <end position="162"/>
    </location>
</feature>
<name>A0A665T3S9_ECHNA</name>
<dbReference type="Ensembl" id="ENSENLT00000000120.1">
    <property type="protein sequence ID" value="ENSENLP00000000117.1"/>
    <property type="gene ID" value="ENSENLG00000000054.1"/>
</dbReference>
<sequence>MIERENKKNNSLPLEHTGPSPSYSLYSPTAWTVYLGKILLSRSSPLEEVARVLRIHIHQYYDDESHDYDLALLKLDRPASMQLAGHARPACLPPPTHQLDPGLLCWVTGWGALREGGRSSNVLQKVDVHLVSEEACVRSYGYLVTPRMLCAGYRDGGKDACQPLDSQTFPRGVREQNRSG</sequence>
<evidence type="ECO:0000259" key="2">
    <source>
        <dbReference type="PROSITE" id="PS50240"/>
    </source>
</evidence>
<keyword evidence="1" id="KW-1015">Disulfide bond</keyword>
<evidence type="ECO:0000313" key="4">
    <source>
        <dbReference type="Proteomes" id="UP000472264"/>
    </source>
</evidence>
<evidence type="ECO:0000313" key="3">
    <source>
        <dbReference type="Ensembl" id="ENSENLP00000000117.1"/>
    </source>
</evidence>
<dbReference type="SUPFAM" id="SSF50494">
    <property type="entry name" value="Trypsin-like serine proteases"/>
    <property type="match status" value="1"/>
</dbReference>
<reference evidence="3" key="1">
    <citation type="submission" date="2021-04" db="EMBL/GenBank/DDBJ databases">
        <authorList>
            <consortium name="Wellcome Sanger Institute Data Sharing"/>
        </authorList>
    </citation>
    <scope>NUCLEOTIDE SEQUENCE [LARGE SCALE GENOMIC DNA]</scope>
</reference>
<dbReference type="AlphaFoldDB" id="A0A665T3S9"/>
<organism evidence="3 4">
    <name type="scientific">Echeneis naucrates</name>
    <name type="common">Live sharksucker</name>
    <dbReference type="NCBI Taxonomy" id="173247"/>
    <lineage>
        <taxon>Eukaryota</taxon>
        <taxon>Metazoa</taxon>
        <taxon>Chordata</taxon>
        <taxon>Craniata</taxon>
        <taxon>Vertebrata</taxon>
        <taxon>Euteleostomi</taxon>
        <taxon>Actinopterygii</taxon>
        <taxon>Neopterygii</taxon>
        <taxon>Teleostei</taxon>
        <taxon>Neoteleostei</taxon>
        <taxon>Acanthomorphata</taxon>
        <taxon>Carangaria</taxon>
        <taxon>Carangiformes</taxon>
        <taxon>Echeneidae</taxon>
        <taxon>Echeneis</taxon>
    </lineage>
</organism>
<dbReference type="GO" id="GO:0006508">
    <property type="term" value="P:proteolysis"/>
    <property type="evidence" value="ECO:0007669"/>
    <property type="project" value="InterPro"/>
</dbReference>
<keyword evidence="4" id="KW-1185">Reference proteome</keyword>
<evidence type="ECO:0000256" key="1">
    <source>
        <dbReference type="ARBA" id="ARBA00023157"/>
    </source>
</evidence>
<proteinExistence type="predicted"/>
<dbReference type="GO" id="GO:0004252">
    <property type="term" value="F:serine-type endopeptidase activity"/>
    <property type="evidence" value="ECO:0007669"/>
    <property type="project" value="InterPro"/>
</dbReference>
<accession>A0A665T3S9</accession>
<dbReference type="SMART" id="SM00020">
    <property type="entry name" value="Tryp_SPc"/>
    <property type="match status" value="1"/>
</dbReference>
<dbReference type="Proteomes" id="UP000472264">
    <property type="component" value="Chromosome 1"/>
</dbReference>
<dbReference type="Pfam" id="PF00089">
    <property type="entry name" value="Trypsin"/>
    <property type="match status" value="1"/>
</dbReference>
<dbReference type="InterPro" id="IPR043504">
    <property type="entry name" value="Peptidase_S1_PA_chymotrypsin"/>
</dbReference>